<accession>A0ABD3X5Y4</accession>
<keyword evidence="9" id="KW-1185">Reference proteome</keyword>
<evidence type="ECO:0000256" key="1">
    <source>
        <dbReference type="ARBA" id="ARBA00004613"/>
    </source>
</evidence>
<evidence type="ECO:0000256" key="6">
    <source>
        <dbReference type="ARBA" id="ARBA00023183"/>
    </source>
</evidence>
<gene>
    <name evidence="8" type="ORF">ACJMK2_033099</name>
</gene>
<dbReference type="AlphaFoldDB" id="A0ABD3X5Y4"/>
<evidence type="ECO:0008006" key="10">
    <source>
        <dbReference type="Google" id="ProtNLM"/>
    </source>
</evidence>
<comment type="subcellular location">
    <subcellularLocation>
        <location evidence="1">Secreted</location>
    </subcellularLocation>
</comment>
<dbReference type="GO" id="GO:0019838">
    <property type="term" value="F:growth factor binding"/>
    <property type="evidence" value="ECO:0007669"/>
    <property type="project" value="UniProtKB-KW"/>
</dbReference>
<sequence>MIRTHLFALIFLGIISLNVAPPFQNSPMDHAECIFEEGRRAGNGPRNLTIDCTNPQGRKYSCTYRGNPHNCQWYNNNNQARYYIGLADAAARDQPTACSRRSLMHRRQCRHIVFNKIQ</sequence>
<evidence type="ECO:0000256" key="7">
    <source>
        <dbReference type="SAM" id="SignalP"/>
    </source>
</evidence>
<keyword evidence="5" id="KW-1015">Disulfide bond</keyword>
<dbReference type="Pfam" id="PF06473">
    <property type="entry name" value="FGF-BP1"/>
    <property type="match status" value="1"/>
</dbReference>
<evidence type="ECO:0000256" key="5">
    <source>
        <dbReference type="ARBA" id="ARBA00023157"/>
    </source>
</evidence>
<evidence type="ECO:0000313" key="9">
    <source>
        <dbReference type="Proteomes" id="UP001634394"/>
    </source>
</evidence>
<comment type="similarity">
    <text evidence="2">Belongs to the fibroblast growth factor-binding protein family.</text>
</comment>
<keyword evidence="3" id="KW-0964">Secreted</keyword>
<evidence type="ECO:0000256" key="2">
    <source>
        <dbReference type="ARBA" id="ARBA00008326"/>
    </source>
</evidence>
<keyword evidence="4 7" id="KW-0732">Signal</keyword>
<keyword evidence="6" id="KW-0340">Growth factor binding</keyword>
<comment type="caution">
    <text evidence="8">The sequence shown here is derived from an EMBL/GenBank/DDBJ whole genome shotgun (WGS) entry which is preliminary data.</text>
</comment>
<name>A0ABD3X5Y4_SINWO</name>
<evidence type="ECO:0000313" key="8">
    <source>
        <dbReference type="EMBL" id="KAL3880893.1"/>
    </source>
</evidence>
<feature type="chain" id="PRO_5044855553" description="Secreted protein" evidence="7">
    <location>
        <begin position="21"/>
        <end position="118"/>
    </location>
</feature>
<dbReference type="Proteomes" id="UP001634394">
    <property type="component" value="Unassembled WGS sequence"/>
</dbReference>
<protein>
    <recommendedName>
        <fullName evidence="10">Secreted protein</fullName>
    </recommendedName>
</protein>
<proteinExistence type="inferred from homology"/>
<dbReference type="GO" id="GO:0005576">
    <property type="term" value="C:extracellular region"/>
    <property type="evidence" value="ECO:0007669"/>
    <property type="project" value="UniProtKB-SubCell"/>
</dbReference>
<feature type="signal peptide" evidence="7">
    <location>
        <begin position="1"/>
        <end position="20"/>
    </location>
</feature>
<dbReference type="InterPro" id="IPR010510">
    <property type="entry name" value="FGF1-bd"/>
</dbReference>
<evidence type="ECO:0000256" key="4">
    <source>
        <dbReference type="ARBA" id="ARBA00022729"/>
    </source>
</evidence>
<reference evidence="8 9" key="1">
    <citation type="submission" date="2024-11" db="EMBL/GenBank/DDBJ databases">
        <title>Chromosome-level genome assembly of the freshwater bivalve Anodonta woodiana.</title>
        <authorList>
            <person name="Chen X."/>
        </authorList>
    </citation>
    <scope>NUCLEOTIDE SEQUENCE [LARGE SCALE GENOMIC DNA]</scope>
    <source>
        <strain evidence="8">MN2024</strain>
        <tissue evidence="8">Gills</tissue>
    </source>
</reference>
<dbReference type="EMBL" id="JBJQND010000004">
    <property type="protein sequence ID" value="KAL3880893.1"/>
    <property type="molecule type" value="Genomic_DNA"/>
</dbReference>
<evidence type="ECO:0000256" key="3">
    <source>
        <dbReference type="ARBA" id="ARBA00022525"/>
    </source>
</evidence>
<organism evidence="8 9">
    <name type="scientific">Sinanodonta woodiana</name>
    <name type="common">Chinese pond mussel</name>
    <name type="synonym">Anodonta woodiana</name>
    <dbReference type="NCBI Taxonomy" id="1069815"/>
    <lineage>
        <taxon>Eukaryota</taxon>
        <taxon>Metazoa</taxon>
        <taxon>Spiralia</taxon>
        <taxon>Lophotrochozoa</taxon>
        <taxon>Mollusca</taxon>
        <taxon>Bivalvia</taxon>
        <taxon>Autobranchia</taxon>
        <taxon>Heteroconchia</taxon>
        <taxon>Palaeoheterodonta</taxon>
        <taxon>Unionida</taxon>
        <taxon>Unionoidea</taxon>
        <taxon>Unionidae</taxon>
        <taxon>Unioninae</taxon>
        <taxon>Sinanodonta</taxon>
    </lineage>
</organism>